<evidence type="ECO:0000256" key="5">
    <source>
        <dbReference type="ARBA" id="ARBA00023242"/>
    </source>
</evidence>
<feature type="DNA-binding region" description="HMG box" evidence="6">
    <location>
        <begin position="54"/>
        <end position="122"/>
    </location>
</feature>
<dbReference type="InterPro" id="IPR050917">
    <property type="entry name" value="SOX_TF"/>
</dbReference>
<evidence type="ECO:0000256" key="2">
    <source>
        <dbReference type="ARBA" id="ARBA00023015"/>
    </source>
</evidence>
<dbReference type="GO" id="GO:0000981">
    <property type="term" value="F:DNA-binding transcription factor activity, RNA polymerase II-specific"/>
    <property type="evidence" value="ECO:0007669"/>
    <property type="project" value="TreeGrafter"/>
</dbReference>
<dbReference type="PANTHER" id="PTHR45803:SF5">
    <property type="entry name" value="SOX100B"/>
    <property type="match status" value="1"/>
</dbReference>
<dbReference type="AlphaFoldDB" id="A0A0K2TVX9"/>
<dbReference type="CDD" id="cd22031">
    <property type="entry name" value="HMG-box_SoxE"/>
    <property type="match status" value="1"/>
</dbReference>
<feature type="non-terminal residue" evidence="9">
    <location>
        <position position="295"/>
    </location>
</feature>
<reference evidence="9" key="1">
    <citation type="submission" date="2014-05" db="EMBL/GenBank/DDBJ databases">
        <authorList>
            <person name="Chronopoulou M."/>
        </authorList>
    </citation>
    <scope>NUCLEOTIDE SEQUENCE</scope>
    <source>
        <tissue evidence="9">Whole organism</tissue>
    </source>
</reference>
<dbReference type="Gene3D" id="1.10.30.10">
    <property type="entry name" value="High mobility group box domain"/>
    <property type="match status" value="1"/>
</dbReference>
<dbReference type="RefSeq" id="XP_040571317.1">
    <property type="nucleotide sequence ID" value="XM_040715383.2"/>
</dbReference>
<feature type="region of interest" description="Disordered" evidence="7">
    <location>
        <begin position="110"/>
        <end position="213"/>
    </location>
</feature>
<dbReference type="EMBL" id="HACA01012793">
    <property type="protein sequence ID" value="CDW30154.1"/>
    <property type="molecule type" value="Transcribed_RNA"/>
</dbReference>
<keyword evidence="2" id="KW-0805">Transcription regulation</keyword>
<feature type="domain" description="HMG box" evidence="8">
    <location>
        <begin position="54"/>
        <end position="122"/>
    </location>
</feature>
<dbReference type="KEGG" id="lsm:121120496"/>
<dbReference type="Pfam" id="PF00505">
    <property type="entry name" value="HMG_box"/>
    <property type="match status" value="1"/>
</dbReference>
<keyword evidence="3 6" id="KW-0238">DNA-binding</keyword>
<dbReference type="PANTHER" id="PTHR45803">
    <property type="entry name" value="SOX100B"/>
    <property type="match status" value="1"/>
</dbReference>
<dbReference type="SUPFAM" id="SSF47095">
    <property type="entry name" value="HMG-box"/>
    <property type="match status" value="1"/>
</dbReference>
<keyword evidence="5 6" id="KW-0539">Nucleus</keyword>
<dbReference type="GO" id="GO:0000978">
    <property type="term" value="F:RNA polymerase II cis-regulatory region sequence-specific DNA binding"/>
    <property type="evidence" value="ECO:0007669"/>
    <property type="project" value="TreeGrafter"/>
</dbReference>
<evidence type="ECO:0000256" key="3">
    <source>
        <dbReference type="ARBA" id="ARBA00023125"/>
    </source>
</evidence>
<feature type="region of interest" description="Disordered" evidence="7">
    <location>
        <begin position="247"/>
        <end position="281"/>
    </location>
</feature>
<evidence type="ECO:0000256" key="7">
    <source>
        <dbReference type="SAM" id="MobiDB-lite"/>
    </source>
</evidence>
<dbReference type="FunFam" id="1.10.30.10:FF:000004">
    <property type="entry name" value="Transcription factor SOX-10"/>
    <property type="match status" value="1"/>
</dbReference>
<evidence type="ECO:0000313" key="9">
    <source>
        <dbReference type="EMBL" id="CDW30154.1"/>
    </source>
</evidence>
<evidence type="ECO:0000256" key="4">
    <source>
        <dbReference type="ARBA" id="ARBA00023163"/>
    </source>
</evidence>
<evidence type="ECO:0000256" key="6">
    <source>
        <dbReference type="PROSITE-ProRule" id="PRU00267"/>
    </source>
</evidence>
<dbReference type="SMART" id="SM00398">
    <property type="entry name" value="HMG"/>
    <property type="match status" value="1"/>
</dbReference>
<feature type="compositionally biased region" description="Low complexity" evidence="7">
    <location>
        <begin position="191"/>
        <end position="213"/>
    </location>
</feature>
<dbReference type="GO" id="GO:0005634">
    <property type="term" value="C:nucleus"/>
    <property type="evidence" value="ECO:0007669"/>
    <property type="project" value="UniProtKB-SubCell"/>
</dbReference>
<feature type="compositionally biased region" description="Low complexity" evidence="7">
    <location>
        <begin position="132"/>
        <end position="170"/>
    </location>
</feature>
<evidence type="ECO:0000259" key="8">
    <source>
        <dbReference type="PROSITE" id="PS50118"/>
    </source>
</evidence>
<feature type="compositionally biased region" description="Polar residues" evidence="7">
    <location>
        <begin position="171"/>
        <end position="180"/>
    </location>
</feature>
<dbReference type="InterPro" id="IPR009071">
    <property type="entry name" value="HMG_box_dom"/>
</dbReference>
<organism evidence="9">
    <name type="scientific">Lepeophtheirus salmonis</name>
    <name type="common">Salmon louse</name>
    <name type="synonym">Caligus salmonis</name>
    <dbReference type="NCBI Taxonomy" id="72036"/>
    <lineage>
        <taxon>Eukaryota</taxon>
        <taxon>Metazoa</taxon>
        <taxon>Ecdysozoa</taxon>
        <taxon>Arthropoda</taxon>
        <taxon>Crustacea</taxon>
        <taxon>Multicrustacea</taxon>
        <taxon>Hexanauplia</taxon>
        <taxon>Copepoda</taxon>
        <taxon>Siphonostomatoida</taxon>
        <taxon>Caligidae</taxon>
        <taxon>Lepeophtheirus</taxon>
    </lineage>
</organism>
<protein>
    <submittedName>
        <fullName evidence="9">Putative LOC727287 [Apis mellifera]</fullName>
    </submittedName>
</protein>
<comment type="subcellular location">
    <subcellularLocation>
        <location evidence="1">Nucleus</location>
    </subcellularLocation>
</comment>
<name>A0A0K2TVX9_LEPSM</name>
<dbReference type="InterPro" id="IPR036910">
    <property type="entry name" value="HMG_box_dom_sf"/>
</dbReference>
<proteinExistence type="predicted"/>
<accession>A0A0K2TVX9</accession>
<sequence length="295" mass="34235">MFRMHHVYFEDFGEDVFDEKTRDRLDAAVDKLLKGYDWTLAPLANKLEKRKTHVKRPMNAFMVWAQAARRRLGDQYPSLHNAELSKTLGKLWRILKEEEKLPFQREAERLRLRHKQEHPQYKYQPRRRRGNRSSTNTGSASAASSEDSSSPKESLTSSTTESNRESNTPSYPSSFQPNHGQQQPQPPYWFSPSPSSSSTSSSIPAAIPSPHSSPVEYRANLGLQCAEDHQEDYQHHQQYYCHNDYYSQSDQMYHPPPVQQPIPHHHGSNPQHPPHQLSPPNYAYIDRQEWAHLNP</sequence>
<dbReference type="OrthoDB" id="6247875at2759"/>
<dbReference type="PROSITE" id="PS50118">
    <property type="entry name" value="HMG_BOX_2"/>
    <property type="match status" value="1"/>
</dbReference>
<keyword evidence="4" id="KW-0804">Transcription</keyword>
<evidence type="ECO:0000256" key="1">
    <source>
        <dbReference type="ARBA" id="ARBA00004123"/>
    </source>
</evidence>
<dbReference type="GeneID" id="121120496"/>